<protein>
    <submittedName>
        <fullName evidence="3">Uncharacterized protein</fullName>
    </submittedName>
</protein>
<reference evidence="3 4" key="1">
    <citation type="submission" date="2023-10" db="EMBL/GenBank/DDBJ databases">
        <title>Draft genome sequence of Xylaria bambusicola isolate GMP-LS, the root and basal stem rot pathogen of sugarcane in Indonesia.</title>
        <authorList>
            <person name="Selvaraj P."/>
            <person name="Muralishankar V."/>
            <person name="Muruganantham S."/>
            <person name="Sp S."/>
            <person name="Haryani S."/>
            <person name="Lau K.J.X."/>
            <person name="Naqvi N.I."/>
        </authorList>
    </citation>
    <scope>NUCLEOTIDE SEQUENCE [LARGE SCALE GENOMIC DNA]</scope>
    <source>
        <strain evidence="3">GMP-LS</strain>
    </source>
</reference>
<feature type="compositionally biased region" description="Polar residues" evidence="2">
    <location>
        <begin position="1"/>
        <end position="13"/>
    </location>
</feature>
<comment type="caution">
    <text evidence="3">The sequence shown here is derived from an EMBL/GenBank/DDBJ whole genome shotgun (WGS) entry which is preliminary data.</text>
</comment>
<organism evidence="3 4">
    <name type="scientific">Xylaria bambusicola</name>
    <dbReference type="NCBI Taxonomy" id="326684"/>
    <lineage>
        <taxon>Eukaryota</taxon>
        <taxon>Fungi</taxon>
        <taxon>Dikarya</taxon>
        <taxon>Ascomycota</taxon>
        <taxon>Pezizomycotina</taxon>
        <taxon>Sordariomycetes</taxon>
        <taxon>Xylariomycetidae</taxon>
        <taxon>Xylariales</taxon>
        <taxon>Xylariaceae</taxon>
        <taxon>Xylaria</taxon>
    </lineage>
</organism>
<feature type="coiled-coil region" evidence="1">
    <location>
        <begin position="142"/>
        <end position="170"/>
    </location>
</feature>
<gene>
    <name evidence="3" type="ORF">RRF57_010095</name>
</gene>
<dbReference type="EMBL" id="JAWHQM010000040">
    <property type="protein sequence ID" value="KAK5634381.1"/>
    <property type="molecule type" value="Genomic_DNA"/>
</dbReference>
<name>A0AAN7UWQ9_9PEZI</name>
<keyword evidence="1" id="KW-0175">Coiled coil</keyword>
<dbReference type="Proteomes" id="UP001305414">
    <property type="component" value="Unassembled WGS sequence"/>
</dbReference>
<evidence type="ECO:0000256" key="2">
    <source>
        <dbReference type="SAM" id="MobiDB-lite"/>
    </source>
</evidence>
<feature type="region of interest" description="Disordered" evidence="2">
    <location>
        <begin position="1"/>
        <end position="34"/>
    </location>
</feature>
<sequence length="207" mass="24671">MSTPVKSRQSAEPTTPAAGSPEETSVIRLQEPRGEVLLSPPRTTVVRLHGPHYLMPPMPNSGRVERHLPALRALDEIHNRRVHYETILRDQRRGRYFRRLRLRRDRLLLFRELHARLRLLEEETIEWFHHRWGLQVEVARSEEELHRARRRAARRAARQEQQEERDWEEMQDTLWRWLEESEFQSSLADTRKVESNVVTNISLDNGA</sequence>
<evidence type="ECO:0000313" key="4">
    <source>
        <dbReference type="Proteomes" id="UP001305414"/>
    </source>
</evidence>
<accession>A0AAN7UWQ9</accession>
<keyword evidence="4" id="KW-1185">Reference proteome</keyword>
<proteinExistence type="predicted"/>
<evidence type="ECO:0000313" key="3">
    <source>
        <dbReference type="EMBL" id="KAK5634381.1"/>
    </source>
</evidence>
<evidence type="ECO:0000256" key="1">
    <source>
        <dbReference type="SAM" id="Coils"/>
    </source>
</evidence>
<dbReference type="AlphaFoldDB" id="A0AAN7UWQ9"/>